<dbReference type="EMBL" id="DTDH01000159">
    <property type="protein sequence ID" value="HGT98843.1"/>
    <property type="molecule type" value="Genomic_DNA"/>
</dbReference>
<dbReference type="PANTHER" id="PTHR38816:SF1">
    <property type="entry name" value="EXOSOME SUBUNIT"/>
    <property type="match status" value="1"/>
</dbReference>
<evidence type="ECO:0000313" key="2">
    <source>
        <dbReference type="EMBL" id="HGT98843.1"/>
    </source>
</evidence>
<dbReference type="SUPFAM" id="SSF55282">
    <property type="entry name" value="RL5-like"/>
    <property type="match status" value="1"/>
</dbReference>
<evidence type="ECO:0008006" key="3">
    <source>
        <dbReference type="Google" id="ProtNLM"/>
    </source>
</evidence>
<dbReference type="AlphaFoldDB" id="A0A7J3MZ60"/>
<reference evidence="2" key="1">
    <citation type="journal article" date="2020" name="mSystems">
        <title>Genome- and Community-Level Interaction Insights into Carbon Utilization and Element Cycling Functions of Hydrothermarchaeota in Hydrothermal Sediment.</title>
        <authorList>
            <person name="Zhou Z."/>
            <person name="Liu Y."/>
            <person name="Xu W."/>
            <person name="Pan J."/>
            <person name="Luo Z.H."/>
            <person name="Li M."/>
        </authorList>
    </citation>
    <scope>NUCLEOTIDE SEQUENCE [LARGE SCALE GENOMIC DNA]</scope>
    <source>
        <strain evidence="1">SpSt-629</strain>
        <strain evidence="2">SpSt-688</strain>
    </source>
</reference>
<protein>
    <recommendedName>
        <fullName evidence="3">Exosome protein</fullName>
    </recommendedName>
</protein>
<proteinExistence type="predicted"/>
<dbReference type="EMBL" id="DTAU01000044">
    <property type="protein sequence ID" value="HFQ78448.1"/>
    <property type="molecule type" value="Genomic_DNA"/>
</dbReference>
<gene>
    <name evidence="1" type="ORF">ENT99_01925</name>
    <name evidence="2" type="ORF">ENU64_05375</name>
</gene>
<evidence type="ECO:0000313" key="1">
    <source>
        <dbReference type="EMBL" id="HFQ78448.1"/>
    </source>
</evidence>
<sequence length="158" mass="18242">MINMRKATLSRIIITTHCHATEDVEKVKQALLNVFPPNLRDSINIEQETLYGYHGNPIIRFKIVLEGDEAVEMLKYLLKMLKETDRNLIINTIDVRYNKKSNEFFMRLSKQEAYMGNIAVYDGDDAIRVSISFSVEKSLEAARNLLENLIKDGVYRSV</sequence>
<comment type="caution">
    <text evidence="2">The sequence shown here is derived from an EMBL/GenBank/DDBJ whole genome shotgun (WGS) entry which is preliminary data.</text>
</comment>
<organism evidence="2">
    <name type="scientific">Ignisphaera aggregans</name>
    <dbReference type="NCBI Taxonomy" id="334771"/>
    <lineage>
        <taxon>Archaea</taxon>
        <taxon>Thermoproteota</taxon>
        <taxon>Thermoprotei</taxon>
        <taxon>Desulfurococcales</taxon>
        <taxon>Desulfurococcaceae</taxon>
        <taxon>Ignisphaera</taxon>
    </lineage>
</organism>
<accession>A0A7J3MZ60</accession>
<name>A0A7J3MZ60_9CREN</name>
<dbReference type="InterPro" id="IPR022803">
    <property type="entry name" value="Ribosomal_uL5_dom_sf"/>
</dbReference>
<dbReference type="Gene3D" id="3.30.1440.10">
    <property type="match status" value="1"/>
</dbReference>
<dbReference type="InterPro" id="IPR002739">
    <property type="entry name" value="PAB1135-like"/>
</dbReference>
<dbReference type="PANTHER" id="PTHR38816">
    <property type="entry name" value="EXOSOME SUBUNIT, DUF54 FAMILY-RELATED"/>
    <property type="match status" value="1"/>
</dbReference>
<dbReference type="Pfam" id="PF01877">
    <property type="entry name" value="RNA_binding"/>
    <property type="match status" value="1"/>
</dbReference>